<accession>A0A915DI86</accession>
<reference evidence="2" key="1">
    <citation type="submission" date="2022-11" db="UniProtKB">
        <authorList>
            <consortium name="WormBaseParasite"/>
        </authorList>
    </citation>
    <scope>IDENTIFICATION</scope>
</reference>
<proteinExistence type="predicted"/>
<evidence type="ECO:0000313" key="2">
    <source>
        <dbReference type="WBParaSite" id="jg1974"/>
    </source>
</evidence>
<dbReference type="WBParaSite" id="jg1974">
    <property type="protein sequence ID" value="jg1974"/>
    <property type="gene ID" value="jg1974"/>
</dbReference>
<protein>
    <submittedName>
        <fullName evidence="2">Uncharacterized protein</fullName>
    </submittedName>
</protein>
<organism evidence="1 2">
    <name type="scientific">Ditylenchus dipsaci</name>
    <dbReference type="NCBI Taxonomy" id="166011"/>
    <lineage>
        <taxon>Eukaryota</taxon>
        <taxon>Metazoa</taxon>
        <taxon>Ecdysozoa</taxon>
        <taxon>Nematoda</taxon>
        <taxon>Chromadorea</taxon>
        <taxon>Rhabditida</taxon>
        <taxon>Tylenchina</taxon>
        <taxon>Tylenchomorpha</taxon>
        <taxon>Sphaerularioidea</taxon>
        <taxon>Anguinidae</taxon>
        <taxon>Anguininae</taxon>
        <taxon>Ditylenchus</taxon>
    </lineage>
</organism>
<dbReference type="AlphaFoldDB" id="A0A915DI86"/>
<evidence type="ECO:0000313" key="1">
    <source>
        <dbReference type="Proteomes" id="UP000887574"/>
    </source>
</evidence>
<name>A0A915DI86_9BILA</name>
<dbReference type="Proteomes" id="UP000887574">
    <property type="component" value="Unplaced"/>
</dbReference>
<sequence length="80" mass="8596">MSSLTVGRFDKDVQNIMSRIEGGMPVIQEQLPPRLNACTVYPDPDCSFGVTRDVTATHDGTLMEMPVVDAVSTCTSSFGA</sequence>
<keyword evidence="1" id="KW-1185">Reference proteome</keyword>